<protein>
    <recommendedName>
        <fullName evidence="3">Gfo/Idh/MocA-like oxidoreductase C-terminal domain-containing protein</fullName>
    </recommendedName>
</protein>
<reference evidence="1 2" key="1">
    <citation type="submission" date="2024-09" db="EMBL/GenBank/DDBJ databases">
        <title>Paenibacillus zeirhizospherea sp. nov., isolated from surface of the maize (Zea mays) roots in a horticulture field, Hungary.</title>
        <authorList>
            <person name="Marton D."/>
            <person name="Farkas M."/>
            <person name="Bedics A."/>
            <person name="Toth E."/>
            <person name="Tancsics A."/>
            <person name="Boka K."/>
            <person name="Maroti G."/>
            <person name="Kriszt B."/>
            <person name="Cserhati M."/>
        </authorList>
    </citation>
    <scope>NUCLEOTIDE SEQUENCE [LARGE SCALE GENOMIC DNA]</scope>
    <source>
        <strain evidence="1 2">KCTC 33519</strain>
    </source>
</reference>
<gene>
    <name evidence="1" type="ORF">ACE41H_03795</name>
</gene>
<dbReference type="Gene3D" id="3.30.360.10">
    <property type="entry name" value="Dihydrodipicolinate Reductase, domain 2"/>
    <property type="match status" value="1"/>
</dbReference>
<dbReference type="EMBL" id="JBHHMI010000002">
    <property type="protein sequence ID" value="MFB5265909.1"/>
    <property type="molecule type" value="Genomic_DNA"/>
</dbReference>
<evidence type="ECO:0000313" key="1">
    <source>
        <dbReference type="EMBL" id="MFB5265909.1"/>
    </source>
</evidence>
<proteinExistence type="predicted"/>
<comment type="caution">
    <text evidence="1">The sequence shown here is derived from an EMBL/GenBank/DDBJ whole genome shotgun (WGS) entry which is preliminary data.</text>
</comment>
<evidence type="ECO:0008006" key="3">
    <source>
        <dbReference type="Google" id="ProtNLM"/>
    </source>
</evidence>
<sequence length="72" mass="8099">MNRYVRKDGDVSGFQLPENFHHGCLDEMFQALEEGRPAETDSRDNRLSMAMVLGALESAKSGRRVAIKELNC</sequence>
<dbReference type="Proteomes" id="UP001580346">
    <property type="component" value="Unassembled WGS sequence"/>
</dbReference>
<evidence type="ECO:0000313" key="2">
    <source>
        <dbReference type="Proteomes" id="UP001580346"/>
    </source>
</evidence>
<keyword evidence="2" id="KW-1185">Reference proteome</keyword>
<accession>A0ABV5APW8</accession>
<dbReference type="RefSeq" id="WP_375353461.1">
    <property type="nucleotide sequence ID" value="NZ_JBHHMI010000002.1"/>
</dbReference>
<organism evidence="1 2">
    <name type="scientific">Paenibacillus enshidis</name>
    <dbReference type="NCBI Taxonomy" id="1458439"/>
    <lineage>
        <taxon>Bacteria</taxon>
        <taxon>Bacillati</taxon>
        <taxon>Bacillota</taxon>
        <taxon>Bacilli</taxon>
        <taxon>Bacillales</taxon>
        <taxon>Paenibacillaceae</taxon>
        <taxon>Paenibacillus</taxon>
    </lineage>
</organism>
<name>A0ABV5APW8_9BACL</name>